<evidence type="ECO:0000256" key="2">
    <source>
        <dbReference type="ARBA" id="ARBA00004651"/>
    </source>
</evidence>
<feature type="transmembrane region" description="Helical" evidence="15">
    <location>
        <begin position="271"/>
        <end position="295"/>
    </location>
</feature>
<feature type="transmembrane region" description="Helical" evidence="15">
    <location>
        <begin position="94"/>
        <end position="117"/>
    </location>
</feature>
<evidence type="ECO:0000256" key="3">
    <source>
        <dbReference type="ARBA" id="ARBA00008417"/>
    </source>
</evidence>
<evidence type="ECO:0000256" key="10">
    <source>
        <dbReference type="ARBA" id="ARBA00022989"/>
    </source>
</evidence>
<comment type="similarity">
    <text evidence="3">Belongs to the multi antimicrobial extrusion (MATE) (TC 2.A.66.1) family. MepA subfamily.</text>
</comment>
<feature type="transmembrane region" description="Helical" evidence="15">
    <location>
        <begin position="49"/>
        <end position="73"/>
    </location>
</feature>
<evidence type="ECO:0000256" key="12">
    <source>
        <dbReference type="ARBA" id="ARBA00023136"/>
    </source>
</evidence>
<evidence type="ECO:0000256" key="7">
    <source>
        <dbReference type="ARBA" id="ARBA00022449"/>
    </source>
</evidence>
<keyword evidence="17" id="KW-1185">Reference proteome</keyword>
<evidence type="ECO:0000256" key="15">
    <source>
        <dbReference type="SAM" id="Phobius"/>
    </source>
</evidence>
<keyword evidence="12 15" id="KW-0472">Membrane</keyword>
<dbReference type="Proteomes" id="UP001224418">
    <property type="component" value="Unassembled WGS sequence"/>
</dbReference>
<evidence type="ECO:0000313" key="17">
    <source>
        <dbReference type="Proteomes" id="UP001224418"/>
    </source>
</evidence>
<evidence type="ECO:0000256" key="14">
    <source>
        <dbReference type="ARBA" id="ARBA00031636"/>
    </source>
</evidence>
<proteinExistence type="inferred from homology"/>
<dbReference type="EMBL" id="JAUSWN010000015">
    <property type="protein sequence ID" value="MDQ0480159.1"/>
    <property type="molecule type" value="Genomic_DNA"/>
</dbReference>
<dbReference type="InterPro" id="IPR045070">
    <property type="entry name" value="MATE_MepA-like"/>
</dbReference>
<feature type="transmembrane region" description="Helical" evidence="15">
    <location>
        <begin position="170"/>
        <end position="189"/>
    </location>
</feature>
<dbReference type="NCBIfam" id="TIGR00797">
    <property type="entry name" value="matE"/>
    <property type="match status" value="1"/>
</dbReference>
<comment type="function">
    <text evidence="1">Multidrug efflux pump.</text>
</comment>
<keyword evidence="11" id="KW-0406">Ion transport</keyword>
<dbReference type="CDD" id="cd13143">
    <property type="entry name" value="MATE_MepA_like"/>
    <property type="match status" value="1"/>
</dbReference>
<dbReference type="InterPro" id="IPR048279">
    <property type="entry name" value="MdtK-like"/>
</dbReference>
<keyword evidence="13" id="KW-0046">Antibiotic resistance</keyword>
<evidence type="ECO:0000256" key="13">
    <source>
        <dbReference type="ARBA" id="ARBA00023251"/>
    </source>
</evidence>
<evidence type="ECO:0000256" key="4">
    <source>
        <dbReference type="ARBA" id="ARBA00020268"/>
    </source>
</evidence>
<evidence type="ECO:0000313" key="16">
    <source>
        <dbReference type="EMBL" id="MDQ0480159.1"/>
    </source>
</evidence>
<feature type="transmembrane region" description="Helical" evidence="15">
    <location>
        <begin position="195"/>
        <end position="212"/>
    </location>
</feature>
<comment type="caution">
    <text evidence="16">The sequence shown here is derived from an EMBL/GenBank/DDBJ whole genome shotgun (WGS) entry which is preliminary data.</text>
</comment>
<keyword evidence="7" id="KW-0050">Antiport</keyword>
<gene>
    <name evidence="16" type="ORF">QOZ93_001907</name>
</gene>
<evidence type="ECO:0000256" key="9">
    <source>
        <dbReference type="ARBA" id="ARBA00022692"/>
    </source>
</evidence>
<name>A0ABU0JVR5_HATLI</name>
<dbReference type="RefSeq" id="WP_307356030.1">
    <property type="nucleotide sequence ID" value="NZ_BAAACJ010000014.1"/>
</dbReference>
<dbReference type="PIRSF" id="PIRSF006603">
    <property type="entry name" value="DinF"/>
    <property type="match status" value="1"/>
</dbReference>
<feature type="transmembrane region" description="Helical" evidence="15">
    <location>
        <begin position="358"/>
        <end position="376"/>
    </location>
</feature>
<keyword evidence="8" id="KW-1003">Cell membrane</keyword>
<dbReference type="Pfam" id="PF01554">
    <property type="entry name" value="MatE"/>
    <property type="match status" value="2"/>
</dbReference>
<feature type="transmembrane region" description="Helical" evidence="15">
    <location>
        <begin position="16"/>
        <end position="37"/>
    </location>
</feature>
<evidence type="ECO:0000256" key="8">
    <source>
        <dbReference type="ARBA" id="ARBA00022475"/>
    </source>
</evidence>
<protein>
    <recommendedName>
        <fullName evidence="5">Multidrug export protein MepA</fullName>
    </recommendedName>
    <alternativeName>
        <fullName evidence="14">Multidrug-efflux transporter</fullName>
    </alternativeName>
    <alternativeName>
        <fullName evidence="4">Probable multidrug resistance protein NorM</fullName>
    </alternativeName>
</protein>
<dbReference type="InterPro" id="IPR002528">
    <property type="entry name" value="MATE_fam"/>
</dbReference>
<organism evidence="16 17">
    <name type="scientific">Hathewaya limosa</name>
    <name type="common">Clostridium limosum</name>
    <dbReference type="NCBI Taxonomy" id="1536"/>
    <lineage>
        <taxon>Bacteria</taxon>
        <taxon>Bacillati</taxon>
        <taxon>Bacillota</taxon>
        <taxon>Clostridia</taxon>
        <taxon>Eubacteriales</taxon>
        <taxon>Clostridiaceae</taxon>
        <taxon>Hathewaya</taxon>
    </lineage>
</organism>
<feature type="transmembrane region" description="Helical" evidence="15">
    <location>
        <begin position="233"/>
        <end position="251"/>
    </location>
</feature>
<feature type="transmembrane region" description="Helical" evidence="15">
    <location>
        <begin position="137"/>
        <end position="158"/>
    </location>
</feature>
<keyword evidence="9 15" id="KW-0812">Transmembrane</keyword>
<evidence type="ECO:0000256" key="5">
    <source>
        <dbReference type="ARBA" id="ARBA00022106"/>
    </source>
</evidence>
<dbReference type="InterPro" id="IPR050222">
    <property type="entry name" value="MATE_MdtK"/>
</dbReference>
<dbReference type="PANTHER" id="PTHR43298:SF2">
    <property type="entry name" value="FMN_FAD EXPORTER YEEO-RELATED"/>
    <property type="match status" value="1"/>
</dbReference>
<keyword evidence="6" id="KW-0813">Transport</keyword>
<comment type="subcellular location">
    <subcellularLocation>
        <location evidence="2">Cell membrane</location>
        <topology evidence="2">Multi-pass membrane protein</topology>
    </subcellularLocation>
</comment>
<evidence type="ECO:0000256" key="6">
    <source>
        <dbReference type="ARBA" id="ARBA00022448"/>
    </source>
</evidence>
<feature type="transmembrane region" description="Helical" evidence="15">
    <location>
        <begin position="388"/>
        <end position="408"/>
    </location>
</feature>
<evidence type="ECO:0000256" key="1">
    <source>
        <dbReference type="ARBA" id="ARBA00003408"/>
    </source>
</evidence>
<keyword evidence="10 15" id="KW-1133">Transmembrane helix</keyword>
<sequence length="469" mass="51252">MQTENINLGTEKVNKLLFKLSVPATISLMVAQLYNVIDTIFLGKAIGTTGIGALAIAFPIQTLFLAISAMVASGSSSIAARSFGAQDIEKGKKAAGNGIILCLLISFIMVVFTYIFLDPILIFFGSSKELLPYAKEYVSIVLLGGVLNTFVIVLPELIIASGNSKVSMKATIIGAITNVILDYVFVILLHKGVTGAAIATVIGQIFSSIYVIKHFTGKQSIYKLKLRHLNFDFSLIKEIVYIGIAALVIDASDALMSIVLNRVAGDLQGSLGITIAGIITKITLFMDIPVIGITTGMQPIVSYNFGALRFNRLKNVLICAIKTIIAFSTIFWIGQLAFSRNIISLFINDSTVYKSAITALRITIILFPLGGIYFISTYFYQSLGQGKLALFFSLFKQIGVFIPLVYILCYGTKLSIYGLWLAFPISQLIACIVSAICLRKTIHKLNIVSRKNIKKSFQYVHVFEGHRKE</sequence>
<evidence type="ECO:0000256" key="11">
    <source>
        <dbReference type="ARBA" id="ARBA00023065"/>
    </source>
</evidence>
<accession>A0ABU0JVR5</accession>
<feature type="transmembrane region" description="Helical" evidence="15">
    <location>
        <begin position="316"/>
        <end position="338"/>
    </location>
</feature>
<dbReference type="PANTHER" id="PTHR43298">
    <property type="entry name" value="MULTIDRUG RESISTANCE PROTEIN NORM-RELATED"/>
    <property type="match status" value="1"/>
</dbReference>
<feature type="transmembrane region" description="Helical" evidence="15">
    <location>
        <begin position="414"/>
        <end position="438"/>
    </location>
</feature>
<reference evidence="16 17" key="1">
    <citation type="submission" date="2023-07" db="EMBL/GenBank/DDBJ databases">
        <title>Genomic Encyclopedia of Type Strains, Phase IV (KMG-IV): sequencing the most valuable type-strain genomes for metagenomic binning, comparative biology and taxonomic classification.</title>
        <authorList>
            <person name="Goeker M."/>
        </authorList>
    </citation>
    <scope>NUCLEOTIDE SEQUENCE [LARGE SCALE GENOMIC DNA]</scope>
    <source>
        <strain evidence="16 17">DSM 1400</strain>
    </source>
</reference>